<evidence type="ECO:0000256" key="4">
    <source>
        <dbReference type="ARBA" id="ARBA00022527"/>
    </source>
</evidence>
<keyword evidence="10 16" id="KW-0067">ATP-binding</keyword>
<dbReference type="InterPro" id="IPR047117">
    <property type="entry name" value="PERK1-13-like"/>
</dbReference>
<evidence type="ECO:0000256" key="2">
    <source>
        <dbReference type="ARBA" id="ARBA00012513"/>
    </source>
</evidence>
<evidence type="ECO:0000256" key="3">
    <source>
        <dbReference type="ARBA" id="ARBA00022475"/>
    </source>
</evidence>
<dbReference type="EC" id="2.7.11.1" evidence="2"/>
<comment type="catalytic activity">
    <reaction evidence="14">
        <text>L-threonyl-[protein] + ATP = O-phospho-L-threonyl-[protein] + ADP + H(+)</text>
        <dbReference type="Rhea" id="RHEA:46608"/>
        <dbReference type="Rhea" id="RHEA-COMP:11060"/>
        <dbReference type="Rhea" id="RHEA-COMP:11605"/>
        <dbReference type="ChEBI" id="CHEBI:15378"/>
        <dbReference type="ChEBI" id="CHEBI:30013"/>
        <dbReference type="ChEBI" id="CHEBI:30616"/>
        <dbReference type="ChEBI" id="CHEBI:61977"/>
        <dbReference type="ChEBI" id="CHEBI:456216"/>
        <dbReference type="EC" id="2.7.11.1"/>
    </reaction>
</comment>
<evidence type="ECO:0000313" key="20">
    <source>
        <dbReference type="EMBL" id="KAJ9540797.1"/>
    </source>
</evidence>
<evidence type="ECO:0000256" key="16">
    <source>
        <dbReference type="PROSITE-ProRule" id="PRU10141"/>
    </source>
</evidence>
<organism evidence="20 21">
    <name type="scientific">Centaurea solstitialis</name>
    <name type="common">yellow star-thistle</name>
    <dbReference type="NCBI Taxonomy" id="347529"/>
    <lineage>
        <taxon>Eukaryota</taxon>
        <taxon>Viridiplantae</taxon>
        <taxon>Streptophyta</taxon>
        <taxon>Embryophyta</taxon>
        <taxon>Tracheophyta</taxon>
        <taxon>Spermatophyta</taxon>
        <taxon>Magnoliopsida</taxon>
        <taxon>eudicotyledons</taxon>
        <taxon>Gunneridae</taxon>
        <taxon>Pentapetalae</taxon>
        <taxon>asterids</taxon>
        <taxon>campanulids</taxon>
        <taxon>Asterales</taxon>
        <taxon>Asteraceae</taxon>
        <taxon>Carduoideae</taxon>
        <taxon>Cardueae</taxon>
        <taxon>Centaureinae</taxon>
        <taxon>Centaurea</taxon>
    </lineage>
</organism>
<evidence type="ECO:0000256" key="18">
    <source>
        <dbReference type="SAM" id="Phobius"/>
    </source>
</evidence>
<evidence type="ECO:0000256" key="5">
    <source>
        <dbReference type="ARBA" id="ARBA00022679"/>
    </source>
</evidence>
<evidence type="ECO:0000313" key="21">
    <source>
        <dbReference type="Proteomes" id="UP001172457"/>
    </source>
</evidence>
<dbReference type="PANTHER" id="PTHR47982:SF70">
    <property type="entry name" value="PROTEIN KINASE SUPERFAMILY PROTEIN"/>
    <property type="match status" value="1"/>
</dbReference>
<dbReference type="PROSITE" id="PS00108">
    <property type="entry name" value="PROTEIN_KINASE_ST"/>
    <property type="match status" value="1"/>
</dbReference>
<dbReference type="AlphaFoldDB" id="A0AA38VZL1"/>
<evidence type="ECO:0000256" key="15">
    <source>
        <dbReference type="ARBA" id="ARBA00048679"/>
    </source>
</evidence>
<dbReference type="Gene3D" id="3.30.200.20">
    <property type="entry name" value="Phosphorylase Kinase, domain 1"/>
    <property type="match status" value="1"/>
</dbReference>
<evidence type="ECO:0000256" key="8">
    <source>
        <dbReference type="ARBA" id="ARBA00022741"/>
    </source>
</evidence>
<evidence type="ECO:0000259" key="19">
    <source>
        <dbReference type="PROSITE" id="PS50011"/>
    </source>
</evidence>
<comment type="caution">
    <text evidence="20">The sequence shown here is derived from an EMBL/GenBank/DDBJ whole genome shotgun (WGS) entry which is preliminary data.</text>
</comment>
<keyword evidence="9" id="KW-0418">Kinase</keyword>
<evidence type="ECO:0000256" key="17">
    <source>
        <dbReference type="RuleBase" id="RU000304"/>
    </source>
</evidence>
<reference evidence="20" key="1">
    <citation type="submission" date="2023-03" db="EMBL/GenBank/DDBJ databases">
        <title>Chromosome-scale reference genome and RAD-based genetic map of yellow starthistle (Centaurea solstitialis) reveal putative structural variation and QTLs associated with invader traits.</title>
        <authorList>
            <person name="Reatini B."/>
            <person name="Cang F.A."/>
            <person name="Jiang Q."/>
            <person name="Mckibben M.T.W."/>
            <person name="Barker M.S."/>
            <person name="Rieseberg L.H."/>
            <person name="Dlugosch K.M."/>
        </authorList>
    </citation>
    <scope>NUCLEOTIDE SEQUENCE</scope>
    <source>
        <strain evidence="20">CAN-66</strain>
        <tissue evidence="20">Leaf</tissue>
    </source>
</reference>
<keyword evidence="13" id="KW-1015">Disulfide bond</keyword>
<keyword evidence="8 16" id="KW-0547">Nucleotide-binding</keyword>
<keyword evidence="4 17" id="KW-0723">Serine/threonine-protein kinase</keyword>
<keyword evidence="3" id="KW-1003">Cell membrane</keyword>
<sequence>MADKLPGSTSAPPFPSEKLDESILTNKYLWITLIICSIIFILAVLLCVCKKKKVLSAFKQRISNNKVENLGIFVDKMDAKELMLRKFEVEELEIATNHFAKECLIGSGAFGNVYKGTFEGNILLAIKMPHDASYTSIKEFRNEVRLISKVKHRNLVGLVGYCEQTGRKGVQILVYEYVSNGSLLEHIVGRGRVPLTWRQRVNIAIQAAKGIAHLHEGIKPSIIHRDIKPSNILIGDGFEAKVSDFGLVRAGPAGDKSYVSSQIKGTPGYLDPAYCTSFHLSPFSDVYSFGVILLQLISARPAVDTNRSRSGYHIIEWVRPHLELGRVEEILDTNLLLEACNMEIMLKMGLLGLRCVVKEPKQRPTMTQVYKELEAALRSADGVVRCQLAPRSLAASSGGRSLENRDRQTMEHDSSISLDGVGLQRFRVDMESVSFQSTNLRCLEADSFVFHVDDEGKAIEEMSLCMDEYLSMPRD</sequence>
<dbReference type="InterPro" id="IPR008271">
    <property type="entry name" value="Ser/Thr_kinase_AS"/>
</dbReference>
<keyword evidence="5" id="KW-0808">Transferase</keyword>
<evidence type="ECO:0000256" key="7">
    <source>
        <dbReference type="ARBA" id="ARBA00022729"/>
    </source>
</evidence>
<dbReference type="Gene3D" id="1.10.510.10">
    <property type="entry name" value="Transferase(Phosphotransferase) domain 1"/>
    <property type="match status" value="1"/>
</dbReference>
<evidence type="ECO:0000256" key="1">
    <source>
        <dbReference type="ARBA" id="ARBA00004162"/>
    </source>
</evidence>
<evidence type="ECO:0000256" key="10">
    <source>
        <dbReference type="ARBA" id="ARBA00022840"/>
    </source>
</evidence>
<comment type="catalytic activity">
    <reaction evidence="15">
        <text>L-seryl-[protein] + ATP = O-phospho-L-seryl-[protein] + ADP + H(+)</text>
        <dbReference type="Rhea" id="RHEA:17989"/>
        <dbReference type="Rhea" id="RHEA-COMP:9863"/>
        <dbReference type="Rhea" id="RHEA-COMP:11604"/>
        <dbReference type="ChEBI" id="CHEBI:15378"/>
        <dbReference type="ChEBI" id="CHEBI:29999"/>
        <dbReference type="ChEBI" id="CHEBI:30616"/>
        <dbReference type="ChEBI" id="CHEBI:83421"/>
        <dbReference type="ChEBI" id="CHEBI:456216"/>
        <dbReference type="EC" id="2.7.11.1"/>
    </reaction>
</comment>
<feature type="transmembrane region" description="Helical" evidence="18">
    <location>
        <begin position="28"/>
        <end position="49"/>
    </location>
</feature>
<comment type="subcellular location">
    <subcellularLocation>
        <location evidence="1">Cell membrane</location>
        <topology evidence="1">Single-pass membrane protein</topology>
    </subcellularLocation>
</comment>
<evidence type="ECO:0000256" key="13">
    <source>
        <dbReference type="ARBA" id="ARBA00023157"/>
    </source>
</evidence>
<dbReference type="PANTHER" id="PTHR47982">
    <property type="entry name" value="PROLINE-RICH RECEPTOR-LIKE PROTEIN KINASE PERK4"/>
    <property type="match status" value="1"/>
</dbReference>
<name>A0AA38VZL1_9ASTR</name>
<gene>
    <name evidence="20" type="ORF">OSB04_027303</name>
</gene>
<dbReference type="InterPro" id="IPR001245">
    <property type="entry name" value="Ser-Thr/Tyr_kinase_cat_dom"/>
</dbReference>
<dbReference type="FunFam" id="1.10.510.10:FF:000468">
    <property type="entry name" value="PTI1-like tyrosine-protein kinase 3"/>
    <property type="match status" value="1"/>
</dbReference>
<dbReference type="InterPro" id="IPR011009">
    <property type="entry name" value="Kinase-like_dom_sf"/>
</dbReference>
<dbReference type="GO" id="GO:0005886">
    <property type="term" value="C:plasma membrane"/>
    <property type="evidence" value="ECO:0007669"/>
    <property type="project" value="UniProtKB-SubCell"/>
</dbReference>
<evidence type="ECO:0000256" key="12">
    <source>
        <dbReference type="ARBA" id="ARBA00023136"/>
    </source>
</evidence>
<keyword evidence="7" id="KW-0732">Signal</keyword>
<dbReference type="GO" id="GO:0005524">
    <property type="term" value="F:ATP binding"/>
    <property type="evidence" value="ECO:0007669"/>
    <property type="project" value="UniProtKB-UniRule"/>
</dbReference>
<dbReference type="InterPro" id="IPR000719">
    <property type="entry name" value="Prot_kinase_dom"/>
</dbReference>
<dbReference type="GO" id="GO:0051707">
    <property type="term" value="P:response to other organism"/>
    <property type="evidence" value="ECO:0007669"/>
    <property type="project" value="UniProtKB-ARBA"/>
</dbReference>
<dbReference type="EMBL" id="JARYMX010000007">
    <property type="protein sequence ID" value="KAJ9540797.1"/>
    <property type="molecule type" value="Genomic_DNA"/>
</dbReference>
<dbReference type="CDD" id="cd14066">
    <property type="entry name" value="STKc_IRAK"/>
    <property type="match status" value="1"/>
</dbReference>
<evidence type="ECO:0000256" key="9">
    <source>
        <dbReference type="ARBA" id="ARBA00022777"/>
    </source>
</evidence>
<dbReference type="Proteomes" id="UP001172457">
    <property type="component" value="Chromosome 7"/>
</dbReference>
<proteinExistence type="inferred from homology"/>
<dbReference type="FunFam" id="3.30.200.20:FF:000466">
    <property type="entry name" value="Putative LRR receptor-like serine/threonine-protein kinase"/>
    <property type="match status" value="1"/>
</dbReference>
<protein>
    <recommendedName>
        <fullName evidence="2">non-specific serine/threonine protein kinase</fullName>
        <ecNumber evidence="2">2.7.11.1</ecNumber>
    </recommendedName>
</protein>
<dbReference type="SUPFAM" id="SSF56112">
    <property type="entry name" value="Protein kinase-like (PK-like)"/>
    <property type="match status" value="1"/>
</dbReference>
<dbReference type="SMART" id="SM00220">
    <property type="entry name" value="S_TKc"/>
    <property type="match status" value="1"/>
</dbReference>
<evidence type="ECO:0000256" key="14">
    <source>
        <dbReference type="ARBA" id="ARBA00047899"/>
    </source>
</evidence>
<dbReference type="Pfam" id="PF07714">
    <property type="entry name" value="PK_Tyr_Ser-Thr"/>
    <property type="match status" value="1"/>
</dbReference>
<dbReference type="PROSITE" id="PS00107">
    <property type="entry name" value="PROTEIN_KINASE_ATP"/>
    <property type="match status" value="1"/>
</dbReference>
<comment type="similarity">
    <text evidence="17">Belongs to the protein kinase superfamily.</text>
</comment>
<keyword evidence="11 18" id="KW-1133">Transmembrane helix</keyword>
<keyword evidence="6 18" id="KW-0812">Transmembrane</keyword>
<dbReference type="InterPro" id="IPR017441">
    <property type="entry name" value="Protein_kinase_ATP_BS"/>
</dbReference>
<dbReference type="GO" id="GO:0004674">
    <property type="term" value="F:protein serine/threonine kinase activity"/>
    <property type="evidence" value="ECO:0007669"/>
    <property type="project" value="UniProtKB-KW"/>
</dbReference>
<accession>A0AA38VZL1</accession>
<dbReference type="PROSITE" id="PS50011">
    <property type="entry name" value="PROTEIN_KINASE_DOM"/>
    <property type="match status" value="1"/>
</dbReference>
<keyword evidence="12 18" id="KW-0472">Membrane</keyword>
<evidence type="ECO:0000256" key="11">
    <source>
        <dbReference type="ARBA" id="ARBA00022989"/>
    </source>
</evidence>
<feature type="binding site" evidence="16">
    <location>
        <position position="127"/>
    </location>
    <ligand>
        <name>ATP</name>
        <dbReference type="ChEBI" id="CHEBI:30616"/>
    </ligand>
</feature>
<feature type="domain" description="Protein kinase" evidence="19">
    <location>
        <begin position="99"/>
        <end position="377"/>
    </location>
</feature>
<evidence type="ECO:0000256" key="6">
    <source>
        <dbReference type="ARBA" id="ARBA00022692"/>
    </source>
</evidence>
<keyword evidence="21" id="KW-1185">Reference proteome</keyword>